<comment type="caution">
    <text evidence="1">The sequence shown here is derived from an EMBL/GenBank/DDBJ whole genome shotgun (WGS) entry which is preliminary data.</text>
</comment>
<protein>
    <submittedName>
        <fullName evidence="1">Uncharacterized protein</fullName>
    </submittedName>
</protein>
<evidence type="ECO:0000313" key="2">
    <source>
        <dbReference type="Proteomes" id="UP001159363"/>
    </source>
</evidence>
<dbReference type="EMBL" id="JARBHB010000001">
    <property type="protein sequence ID" value="KAJ8897950.1"/>
    <property type="molecule type" value="Genomic_DNA"/>
</dbReference>
<dbReference type="Proteomes" id="UP001159363">
    <property type="component" value="Chromosome 1"/>
</dbReference>
<accession>A0ABQ9IML6</accession>
<organism evidence="1 2">
    <name type="scientific">Dryococelus australis</name>
    <dbReference type="NCBI Taxonomy" id="614101"/>
    <lineage>
        <taxon>Eukaryota</taxon>
        <taxon>Metazoa</taxon>
        <taxon>Ecdysozoa</taxon>
        <taxon>Arthropoda</taxon>
        <taxon>Hexapoda</taxon>
        <taxon>Insecta</taxon>
        <taxon>Pterygota</taxon>
        <taxon>Neoptera</taxon>
        <taxon>Polyneoptera</taxon>
        <taxon>Phasmatodea</taxon>
        <taxon>Verophasmatodea</taxon>
        <taxon>Anareolatae</taxon>
        <taxon>Phasmatidae</taxon>
        <taxon>Eurycanthinae</taxon>
        <taxon>Dryococelus</taxon>
    </lineage>
</organism>
<keyword evidence="2" id="KW-1185">Reference proteome</keyword>
<proteinExistence type="predicted"/>
<evidence type="ECO:0000313" key="1">
    <source>
        <dbReference type="EMBL" id="KAJ8897950.1"/>
    </source>
</evidence>
<name>A0ABQ9IML6_9NEOP</name>
<gene>
    <name evidence="1" type="ORF">PR048_003308</name>
</gene>
<reference evidence="1 2" key="1">
    <citation type="submission" date="2023-02" db="EMBL/GenBank/DDBJ databases">
        <title>LHISI_Scaffold_Assembly.</title>
        <authorList>
            <person name="Stuart O.P."/>
            <person name="Cleave R."/>
            <person name="Magrath M.J.L."/>
            <person name="Mikheyev A.S."/>
        </authorList>
    </citation>
    <scope>NUCLEOTIDE SEQUENCE [LARGE SCALE GENOMIC DNA]</scope>
    <source>
        <strain evidence="1">Daus_M_001</strain>
        <tissue evidence="1">Leg muscle</tissue>
    </source>
</reference>
<sequence length="221" mass="25115">MLSSVEVENMCRVHSSYSVVWKMAHCRLTTDEALDYLDHLHRVSEQESEGCELDTAVETVVCDEYIPNSARMHCHQHPPAVEEQKEIFTQDKEVKASVHTTPQPVISSHLVGKDGTKWKIISTTTRHPGRLPKQNVLQQSPEPTPYAKRTVMATNFSKFVVTFHQRANAETRKTLHRVDNTWCISLNGNGCFHSMLGLEVYSYGQLNGVHSFLTLCVRRPI</sequence>